<evidence type="ECO:0000259" key="5">
    <source>
        <dbReference type="PROSITE" id="PS51746"/>
    </source>
</evidence>
<dbReference type="OrthoDB" id="19329at2759"/>
<dbReference type="EMBL" id="KV722359">
    <property type="protein sequence ID" value="OCH93128.1"/>
    <property type="molecule type" value="Genomic_DNA"/>
</dbReference>
<dbReference type="PROSITE" id="PS51746">
    <property type="entry name" value="PPM_2"/>
    <property type="match status" value="1"/>
</dbReference>
<dbReference type="InterPro" id="IPR015655">
    <property type="entry name" value="PP2C"/>
</dbReference>
<feature type="domain" description="PPM-type phosphatase" evidence="5">
    <location>
        <begin position="35"/>
        <end position="393"/>
    </location>
</feature>
<organism evidence="6 7">
    <name type="scientific">Obba rivulosa</name>
    <dbReference type="NCBI Taxonomy" id="1052685"/>
    <lineage>
        <taxon>Eukaryota</taxon>
        <taxon>Fungi</taxon>
        <taxon>Dikarya</taxon>
        <taxon>Basidiomycota</taxon>
        <taxon>Agaricomycotina</taxon>
        <taxon>Agaricomycetes</taxon>
        <taxon>Polyporales</taxon>
        <taxon>Gelatoporiaceae</taxon>
        <taxon>Obba</taxon>
    </lineage>
</organism>
<dbReference type="PANTHER" id="PTHR13832">
    <property type="entry name" value="PROTEIN PHOSPHATASE 2C"/>
    <property type="match status" value="1"/>
</dbReference>
<dbReference type="InterPro" id="IPR000222">
    <property type="entry name" value="PP2C_BS"/>
</dbReference>
<dbReference type="SUPFAM" id="SSF81606">
    <property type="entry name" value="PP2C-like"/>
    <property type="match status" value="1"/>
</dbReference>
<dbReference type="AlphaFoldDB" id="A0A8E2AZD1"/>
<keyword evidence="7" id="KW-1185">Reference proteome</keyword>
<dbReference type="PROSITE" id="PS01032">
    <property type="entry name" value="PPM_1"/>
    <property type="match status" value="1"/>
</dbReference>
<keyword evidence="1" id="KW-0479">Metal-binding</keyword>
<gene>
    <name evidence="6" type="ORF">OBBRIDRAFT_811300</name>
</gene>
<evidence type="ECO:0000256" key="2">
    <source>
        <dbReference type="ARBA" id="ARBA00022801"/>
    </source>
</evidence>
<dbReference type="PANTHER" id="PTHR13832:SF792">
    <property type="entry name" value="GM14286P"/>
    <property type="match status" value="1"/>
</dbReference>
<dbReference type="Proteomes" id="UP000250043">
    <property type="component" value="Unassembled WGS sequence"/>
</dbReference>
<evidence type="ECO:0000256" key="1">
    <source>
        <dbReference type="ARBA" id="ARBA00022723"/>
    </source>
</evidence>
<dbReference type="InterPro" id="IPR001932">
    <property type="entry name" value="PPM-type_phosphatase-like_dom"/>
</dbReference>
<comment type="similarity">
    <text evidence="4">Belongs to the PP2C family.</text>
</comment>
<sequence>MGHMPGSGPWPYTVLSEADLDHHLGRLSEHCIVEGADCVSLQPVPMLDANQDRYVVQKWQLPGSAGPWRLFAIFDGHAGHDTVDHTERELPPLLQSRLEAALSAAAGAALPPAAVADVLRSGISEFDDGLTRSLTDLFPGGPQAIARLSDEDIRAATTDEDGNPVDVIRRCMTGTTALVALVDPARNLYVASVGDCQAVLGLQDSAGTWDASILSANHHGMDEAEAARVRSEHPGEDECILNDRVLGRCAITRAVGDQLYKLPAIYGDRVFRTAMPGGHIVRTLHETLPRNLTPPYLSNAADVRHVDLSATGAQKTVLVMASDGLVNQFSGEILSRDAAREWIEVAGGAGEKPALALLRRALGGDDVEKVSAMLTVEMEERWMDDTTIVVAQL</sequence>
<evidence type="ECO:0000313" key="6">
    <source>
        <dbReference type="EMBL" id="OCH93128.1"/>
    </source>
</evidence>
<reference evidence="6 7" key="1">
    <citation type="submission" date="2016-07" db="EMBL/GenBank/DDBJ databases">
        <title>Draft genome of the white-rot fungus Obba rivulosa 3A-2.</title>
        <authorList>
            <consortium name="DOE Joint Genome Institute"/>
            <person name="Miettinen O."/>
            <person name="Riley R."/>
            <person name="Acob R."/>
            <person name="Barry K."/>
            <person name="Cullen D."/>
            <person name="De Vries R."/>
            <person name="Hainaut M."/>
            <person name="Hatakka A."/>
            <person name="Henrissat B."/>
            <person name="Hilden K."/>
            <person name="Kuo R."/>
            <person name="Labutti K."/>
            <person name="Lipzen A."/>
            <person name="Makela M.R."/>
            <person name="Sandor L."/>
            <person name="Spatafora J.W."/>
            <person name="Grigoriev I.V."/>
            <person name="Hibbett D.S."/>
        </authorList>
    </citation>
    <scope>NUCLEOTIDE SEQUENCE [LARGE SCALE GENOMIC DNA]</scope>
    <source>
        <strain evidence="6 7">3A-2</strain>
    </source>
</reference>
<keyword evidence="2 4" id="KW-0378">Hydrolase</keyword>
<protein>
    <submittedName>
        <fullName evidence="6">Protein serine/threonine phosphatase 2C</fullName>
    </submittedName>
</protein>
<name>A0A8E2AZD1_9APHY</name>
<accession>A0A8E2AZD1</accession>
<evidence type="ECO:0000256" key="4">
    <source>
        <dbReference type="RuleBase" id="RU003465"/>
    </source>
</evidence>
<proteinExistence type="inferred from homology"/>
<dbReference type="InterPro" id="IPR036457">
    <property type="entry name" value="PPM-type-like_dom_sf"/>
</dbReference>
<dbReference type="SMART" id="SM00332">
    <property type="entry name" value="PP2Cc"/>
    <property type="match status" value="1"/>
</dbReference>
<evidence type="ECO:0000256" key="3">
    <source>
        <dbReference type="ARBA" id="ARBA00022912"/>
    </source>
</evidence>
<dbReference type="GO" id="GO:0046872">
    <property type="term" value="F:metal ion binding"/>
    <property type="evidence" value="ECO:0007669"/>
    <property type="project" value="UniProtKB-KW"/>
</dbReference>
<dbReference type="Gene3D" id="3.60.40.10">
    <property type="entry name" value="PPM-type phosphatase domain"/>
    <property type="match status" value="1"/>
</dbReference>
<dbReference type="Pfam" id="PF00481">
    <property type="entry name" value="PP2C"/>
    <property type="match status" value="1"/>
</dbReference>
<keyword evidence="3 4" id="KW-0904">Protein phosphatase</keyword>
<evidence type="ECO:0000313" key="7">
    <source>
        <dbReference type="Proteomes" id="UP000250043"/>
    </source>
</evidence>
<dbReference type="GO" id="GO:0004722">
    <property type="term" value="F:protein serine/threonine phosphatase activity"/>
    <property type="evidence" value="ECO:0007669"/>
    <property type="project" value="InterPro"/>
</dbReference>
<dbReference type="CDD" id="cd00143">
    <property type="entry name" value="PP2Cc"/>
    <property type="match status" value="1"/>
</dbReference>